<protein>
    <submittedName>
        <fullName evidence="1">Uncharacterized protein</fullName>
    </submittedName>
</protein>
<accession>X1GMV3</accession>
<name>X1GMV3_9ZZZZ</name>
<sequence length="85" mass="9534">QLFKFIITVESLPSYNEASAYISSKGSDNYRIISDNPFVSPVSLEALENYKLLYSSDTTRATVMGTSIPEVKIFEYKGNKNAEIQ</sequence>
<organism evidence="1">
    <name type="scientific">marine sediment metagenome</name>
    <dbReference type="NCBI Taxonomy" id="412755"/>
    <lineage>
        <taxon>unclassified sequences</taxon>
        <taxon>metagenomes</taxon>
        <taxon>ecological metagenomes</taxon>
    </lineage>
</organism>
<proteinExistence type="predicted"/>
<dbReference type="EMBL" id="BARU01008928">
    <property type="protein sequence ID" value="GAH46190.1"/>
    <property type="molecule type" value="Genomic_DNA"/>
</dbReference>
<evidence type="ECO:0000313" key="1">
    <source>
        <dbReference type="EMBL" id="GAH46190.1"/>
    </source>
</evidence>
<dbReference type="AlphaFoldDB" id="X1GMV3"/>
<reference evidence="1" key="1">
    <citation type="journal article" date="2014" name="Front. Microbiol.">
        <title>High frequency of phylogenetically diverse reductive dehalogenase-homologous genes in deep subseafloor sedimentary metagenomes.</title>
        <authorList>
            <person name="Kawai M."/>
            <person name="Futagami T."/>
            <person name="Toyoda A."/>
            <person name="Takaki Y."/>
            <person name="Nishi S."/>
            <person name="Hori S."/>
            <person name="Arai W."/>
            <person name="Tsubouchi T."/>
            <person name="Morono Y."/>
            <person name="Uchiyama I."/>
            <person name="Ito T."/>
            <person name="Fujiyama A."/>
            <person name="Inagaki F."/>
            <person name="Takami H."/>
        </authorList>
    </citation>
    <scope>NUCLEOTIDE SEQUENCE</scope>
    <source>
        <strain evidence="1">Expedition CK06-06</strain>
    </source>
</reference>
<gene>
    <name evidence="1" type="ORF">S03H2_17327</name>
</gene>
<comment type="caution">
    <text evidence="1">The sequence shown here is derived from an EMBL/GenBank/DDBJ whole genome shotgun (WGS) entry which is preliminary data.</text>
</comment>
<feature type="non-terminal residue" evidence="1">
    <location>
        <position position="1"/>
    </location>
</feature>